<sequence length="1157" mass="134756">MRCVQELERSKNEVCRKMNEILIPHHEEMDKLKTEVDRFTALYEEERKAREELQRKLRDCEEQKRKSPQQSAQSELIFKQQLDNIQKEVNNFKSKYEDERRGRENVERKLCDMQDQQRKGMQQQQLAMQLQVQQKDLECQQKVDLMKAELDTYKIMHDQEKRSKEDMEQKLRDVEEQKWKAVQEEKQSVQFQQQQLEFHSQQKVDKLTMEVDNLKRLYNEEKEKREESDKKLRESEEQRQKFLHEQQLTTQLQQQQQENLSQQKADLLKFEIEKFKTLHENEKRSRESLEMKVRDLENANLKNLQEHQMALQQAQQHQDMYSQQKLELLKTEADKYRIMLDEEKRVRDDLERRLRDSEEHKSKILVENQEALKKQQEYYSQLHATALQQTEEEKVARELWQRELRDAQRMWESEVKAKGILAEKLARFEKKQNIMDAQNQRELEDVERYKDKIRHLKSSLKSEKDLVVRLANKLEETRNIAKTFKSQVEELNNNPKVEKLASVIDNLKSQFEIHAENSRQEKEKLMNEIYKLNQEKWRAEKESKRLSEDMKILEAEKSTWQNLAKMKDRIELEFVELKRAVNDQFVDRRDVEKLKTIYEGKLTQVKSHYEQELNLQVNERLSQFTNHIGRQSRDRHLLDKLRDTNENTLRTELHSVTKSMQGDIDNLKGLIRERDEEIVTLRKSLDIVKEKYADESRQREGLMKRLQHNQTGSVYYCQVCNSEFIHDTRNGSCIHMCIACEVTLLQCPVCITKTVGNESISKEDLNEAISNILISHQQRANDMAAEAKNPQVKKSLKTQILKHCFLGVWDGTLNFVLKAVGVKSSKKNPVLGNVQNIIARVGRQTGRSVFPNFSVEKKEEGAHEEAIWAIDWYRGPEQEQNIEGSKLITGSLDDSVKIWRYEKDELKLEKALVGHSLGVVSVVVDPSGTMFASSSLDSNISIWDLETLEKKRSIDSGPLECWTVAFTRDSKYVISGSADGKVEMFDVETGKKEKSLETKGKMALSLATSPDGKWIACGGSNGLVALLDGPTGNYFKTLEGHAMPVRALAFSPDSKLLLTASDDKHVKIYALTEFQVVGTMSGHSSWVLGVAFSPDGTNFATCSSDKTVRIWDMVTKSSAHVFSDAHADQVWSVVWGSDSKLASVGEDKSINIYSVIK</sequence>
<dbReference type="InterPro" id="IPR001680">
    <property type="entry name" value="WD40_rpt"/>
</dbReference>
<accession>A0A1D2ND56</accession>
<keyword evidence="7" id="KW-1185">Reference proteome</keyword>
<evidence type="ECO:0000256" key="3">
    <source>
        <dbReference type="PROSITE-ProRule" id="PRU00221"/>
    </source>
</evidence>
<feature type="coiled-coil region" evidence="4">
    <location>
        <begin position="439"/>
        <end position="563"/>
    </location>
</feature>
<dbReference type="PROSITE" id="PS50294">
    <property type="entry name" value="WD_REPEATS_REGION"/>
    <property type="match status" value="3"/>
</dbReference>
<dbReference type="InterPro" id="IPR020472">
    <property type="entry name" value="WD40_PAC1"/>
</dbReference>
<evidence type="ECO:0000313" key="6">
    <source>
        <dbReference type="EMBL" id="ODN03197.1"/>
    </source>
</evidence>
<dbReference type="Pfam" id="PF00400">
    <property type="entry name" value="WD40"/>
    <property type="match status" value="7"/>
</dbReference>
<dbReference type="Gene3D" id="2.130.10.10">
    <property type="entry name" value="YVTN repeat-like/Quinoprotein amine dehydrogenase"/>
    <property type="match status" value="1"/>
</dbReference>
<dbReference type="InterPro" id="IPR015943">
    <property type="entry name" value="WD40/YVTN_repeat-like_dom_sf"/>
</dbReference>
<evidence type="ECO:0000256" key="5">
    <source>
        <dbReference type="SAM" id="MobiDB-lite"/>
    </source>
</evidence>
<dbReference type="OrthoDB" id="17410at2759"/>
<dbReference type="Proteomes" id="UP000094527">
    <property type="component" value="Unassembled WGS sequence"/>
</dbReference>
<dbReference type="PRINTS" id="PR00320">
    <property type="entry name" value="GPROTEINBRPT"/>
</dbReference>
<evidence type="ECO:0000256" key="2">
    <source>
        <dbReference type="ARBA" id="ARBA00022737"/>
    </source>
</evidence>
<comment type="caution">
    <text evidence="6">The sequence shown here is derived from an EMBL/GenBank/DDBJ whole genome shotgun (WGS) entry which is preliminary data.</text>
</comment>
<feature type="repeat" description="WD" evidence="3">
    <location>
        <begin position="963"/>
        <end position="995"/>
    </location>
</feature>
<dbReference type="PANTHER" id="PTHR44090">
    <property type="entry name" value="WD REPEAT-CONTAINING PROTEIN 61"/>
    <property type="match status" value="1"/>
</dbReference>
<dbReference type="CDD" id="cd00200">
    <property type="entry name" value="WD40"/>
    <property type="match status" value="1"/>
</dbReference>
<name>A0A1D2ND56_ORCCI</name>
<keyword evidence="1 3" id="KW-0853">WD repeat</keyword>
<gene>
    <name evidence="6" type="ORF">Ocin01_03476</name>
</gene>
<dbReference type="InterPro" id="IPR036322">
    <property type="entry name" value="WD40_repeat_dom_sf"/>
</dbReference>
<dbReference type="AlphaFoldDB" id="A0A1D2ND56"/>
<feature type="compositionally biased region" description="Basic and acidic residues" evidence="5">
    <location>
        <begin position="54"/>
        <end position="65"/>
    </location>
</feature>
<dbReference type="InterPro" id="IPR051510">
    <property type="entry name" value="SKI8"/>
</dbReference>
<keyword evidence="2" id="KW-0677">Repeat</keyword>
<dbReference type="EMBL" id="LJIJ01000083">
    <property type="protein sequence ID" value="ODN03197.1"/>
    <property type="molecule type" value="Genomic_DNA"/>
</dbReference>
<dbReference type="SMART" id="SM00320">
    <property type="entry name" value="WD40"/>
    <property type="match status" value="7"/>
</dbReference>
<dbReference type="PANTHER" id="PTHR44090:SF1">
    <property type="entry name" value="SUPERKILLER COMPLEX PROTEIN 8"/>
    <property type="match status" value="1"/>
</dbReference>
<feature type="coiled-coil region" evidence="4">
    <location>
        <begin position="272"/>
        <end position="367"/>
    </location>
</feature>
<feature type="repeat" description="WD" evidence="3">
    <location>
        <begin position="1080"/>
        <end position="1121"/>
    </location>
</feature>
<proteinExistence type="predicted"/>
<dbReference type="GO" id="GO:0016593">
    <property type="term" value="C:Cdc73/Paf1 complex"/>
    <property type="evidence" value="ECO:0007669"/>
    <property type="project" value="TreeGrafter"/>
</dbReference>
<evidence type="ECO:0000256" key="1">
    <source>
        <dbReference type="ARBA" id="ARBA00022574"/>
    </source>
</evidence>
<reference evidence="6 7" key="1">
    <citation type="journal article" date="2016" name="Genome Biol. Evol.">
        <title>Gene Family Evolution Reflects Adaptation to Soil Environmental Stressors in the Genome of the Collembolan Orchesella cincta.</title>
        <authorList>
            <person name="Faddeeva-Vakhrusheva A."/>
            <person name="Derks M.F."/>
            <person name="Anvar S.Y."/>
            <person name="Agamennone V."/>
            <person name="Suring W."/>
            <person name="Smit S."/>
            <person name="van Straalen N.M."/>
            <person name="Roelofs D."/>
        </authorList>
    </citation>
    <scope>NUCLEOTIDE SEQUENCE [LARGE SCALE GENOMIC DNA]</scope>
    <source>
        <tissue evidence="6">Mixed pool</tissue>
    </source>
</reference>
<keyword evidence="4" id="KW-0175">Coiled coil</keyword>
<organism evidence="6 7">
    <name type="scientific">Orchesella cincta</name>
    <name type="common">Springtail</name>
    <name type="synonym">Podura cincta</name>
    <dbReference type="NCBI Taxonomy" id="48709"/>
    <lineage>
        <taxon>Eukaryota</taxon>
        <taxon>Metazoa</taxon>
        <taxon>Ecdysozoa</taxon>
        <taxon>Arthropoda</taxon>
        <taxon>Hexapoda</taxon>
        <taxon>Collembola</taxon>
        <taxon>Entomobryomorpha</taxon>
        <taxon>Entomobryoidea</taxon>
        <taxon>Orchesellidae</taxon>
        <taxon>Orchesellinae</taxon>
        <taxon>Orchesella</taxon>
    </lineage>
</organism>
<feature type="region of interest" description="Disordered" evidence="5">
    <location>
        <begin position="54"/>
        <end position="74"/>
    </location>
</feature>
<dbReference type="PROSITE" id="PS50082">
    <property type="entry name" value="WD_REPEATS_2"/>
    <property type="match status" value="5"/>
</dbReference>
<feature type="repeat" description="WD" evidence="3">
    <location>
        <begin position="883"/>
        <end position="909"/>
    </location>
</feature>
<dbReference type="SUPFAM" id="SSF50978">
    <property type="entry name" value="WD40 repeat-like"/>
    <property type="match status" value="1"/>
</dbReference>
<evidence type="ECO:0000256" key="4">
    <source>
        <dbReference type="SAM" id="Coils"/>
    </source>
</evidence>
<protein>
    <submittedName>
        <fullName evidence="6">WD repeat-containing protein 61</fullName>
    </submittedName>
</protein>
<dbReference type="OMA" id="NSCATIM"/>
<feature type="repeat" description="WD" evidence="3">
    <location>
        <begin position="912"/>
        <end position="953"/>
    </location>
</feature>
<evidence type="ECO:0000313" key="7">
    <source>
        <dbReference type="Proteomes" id="UP000094527"/>
    </source>
</evidence>
<dbReference type="STRING" id="48709.A0A1D2ND56"/>
<feature type="region of interest" description="Disordered" evidence="5">
    <location>
        <begin position="220"/>
        <end position="239"/>
    </location>
</feature>
<feature type="repeat" description="WD" evidence="3">
    <location>
        <begin position="1038"/>
        <end position="1079"/>
    </location>
</feature>